<comment type="similarity">
    <text evidence="4">Belongs to the cyclin family.</text>
</comment>
<feature type="compositionally biased region" description="Basic and acidic residues" evidence="5">
    <location>
        <begin position="32"/>
        <end position="45"/>
    </location>
</feature>
<feature type="domain" description="Cyclin-like" evidence="6">
    <location>
        <begin position="424"/>
        <end position="505"/>
    </location>
</feature>
<evidence type="ECO:0000256" key="5">
    <source>
        <dbReference type="SAM" id="MobiDB-lite"/>
    </source>
</evidence>
<dbReference type="GO" id="GO:0016538">
    <property type="term" value="F:cyclin-dependent protein serine/threonine kinase regulator activity"/>
    <property type="evidence" value="ECO:0007669"/>
    <property type="project" value="InterPro"/>
</dbReference>
<dbReference type="Gene3D" id="1.10.472.10">
    <property type="entry name" value="Cyclin-like"/>
    <property type="match status" value="2"/>
</dbReference>
<dbReference type="GO" id="GO:0044772">
    <property type="term" value="P:mitotic cell cycle phase transition"/>
    <property type="evidence" value="ECO:0007669"/>
    <property type="project" value="InterPro"/>
</dbReference>
<evidence type="ECO:0000313" key="9">
    <source>
        <dbReference type="Proteomes" id="UP000383932"/>
    </source>
</evidence>
<dbReference type="Pfam" id="PF02984">
    <property type="entry name" value="Cyclin_C"/>
    <property type="match status" value="1"/>
</dbReference>
<feature type="compositionally biased region" description="Low complexity" evidence="5">
    <location>
        <begin position="84"/>
        <end position="96"/>
    </location>
</feature>
<dbReference type="InterPro" id="IPR006671">
    <property type="entry name" value="Cyclin_N"/>
</dbReference>
<protein>
    <submittedName>
        <fullName evidence="8">G2/mitotic-specific cyclin cdc13</fullName>
    </submittedName>
</protein>
<feature type="compositionally biased region" description="Basic and acidic residues" evidence="5">
    <location>
        <begin position="66"/>
        <end position="81"/>
    </location>
</feature>
<comment type="caution">
    <text evidence="8">The sequence shown here is derived from an EMBL/GenBank/DDBJ whole genome shotgun (WGS) entry which is preliminary data.</text>
</comment>
<keyword evidence="1" id="KW-0132">Cell division</keyword>
<evidence type="ECO:0000313" key="8">
    <source>
        <dbReference type="EMBL" id="KAB5594510.1"/>
    </source>
</evidence>
<evidence type="ECO:0000259" key="7">
    <source>
        <dbReference type="SMART" id="SM01332"/>
    </source>
</evidence>
<organism evidence="8 9">
    <name type="scientific">Ceratobasidium theobromae</name>
    <dbReference type="NCBI Taxonomy" id="1582974"/>
    <lineage>
        <taxon>Eukaryota</taxon>
        <taxon>Fungi</taxon>
        <taxon>Dikarya</taxon>
        <taxon>Basidiomycota</taxon>
        <taxon>Agaricomycotina</taxon>
        <taxon>Agaricomycetes</taxon>
        <taxon>Cantharellales</taxon>
        <taxon>Ceratobasidiaceae</taxon>
        <taxon>Ceratobasidium</taxon>
    </lineage>
</organism>
<feature type="region of interest" description="Disordered" evidence="5">
    <location>
        <begin position="116"/>
        <end position="137"/>
    </location>
</feature>
<dbReference type="SMART" id="SM01332">
    <property type="entry name" value="Cyclin_C"/>
    <property type="match status" value="1"/>
</dbReference>
<name>A0A5N5QRZ2_9AGAM</name>
<dbReference type="SMART" id="SM00385">
    <property type="entry name" value="CYCLIN"/>
    <property type="match status" value="2"/>
</dbReference>
<keyword evidence="3" id="KW-0131">Cell cycle</keyword>
<accession>A0A5N5QRZ2</accession>
<keyword evidence="2 4" id="KW-0195">Cyclin</keyword>
<dbReference type="SUPFAM" id="SSF47954">
    <property type="entry name" value="Cyclin-like"/>
    <property type="match status" value="2"/>
</dbReference>
<evidence type="ECO:0000256" key="3">
    <source>
        <dbReference type="ARBA" id="ARBA00023306"/>
    </source>
</evidence>
<dbReference type="InterPro" id="IPR036915">
    <property type="entry name" value="Cyclin-like_sf"/>
</dbReference>
<dbReference type="GO" id="GO:0051301">
    <property type="term" value="P:cell division"/>
    <property type="evidence" value="ECO:0007669"/>
    <property type="project" value="UniProtKB-KW"/>
</dbReference>
<dbReference type="EMBL" id="SSOP01000019">
    <property type="protein sequence ID" value="KAB5594510.1"/>
    <property type="molecule type" value="Genomic_DNA"/>
</dbReference>
<reference evidence="8 9" key="1">
    <citation type="journal article" date="2019" name="Fungal Biol. Biotechnol.">
        <title>Draft genome sequence of fastidious pathogen Ceratobasidium theobromae, which causes vascular-streak dieback in Theobroma cacao.</title>
        <authorList>
            <person name="Ali S.S."/>
            <person name="Asman A."/>
            <person name="Shao J."/>
            <person name="Firmansyah A.P."/>
            <person name="Susilo A.W."/>
            <person name="Rosmana A."/>
            <person name="McMahon P."/>
            <person name="Junaid M."/>
            <person name="Guest D."/>
            <person name="Kheng T.Y."/>
            <person name="Meinhardt L.W."/>
            <person name="Bailey B.A."/>
        </authorList>
    </citation>
    <scope>NUCLEOTIDE SEQUENCE [LARGE SCALE GENOMIC DNA]</scope>
    <source>
        <strain evidence="8 9">CT2</strain>
    </source>
</reference>
<dbReference type="InterPro" id="IPR004367">
    <property type="entry name" value="Cyclin_C-dom"/>
</dbReference>
<gene>
    <name evidence="8" type="ORF">CTheo_1993</name>
</gene>
<evidence type="ECO:0000256" key="1">
    <source>
        <dbReference type="ARBA" id="ARBA00022618"/>
    </source>
</evidence>
<feature type="region of interest" description="Disordered" evidence="5">
    <location>
        <begin position="206"/>
        <end position="249"/>
    </location>
</feature>
<sequence>MSGIPTRRSTRATRHVDQNTGQRTTRTVTTRKRTDTLRTKPKDDLPATSTTAPPARKRKALGDNTNAEKKRSTKNVKDKAQPKAQTTATIAGTTNANRPTPMKLVVEIPLRKRRIRQQPGTKPPGTTHIADSGNNEPSDAMVSIINLCALAPSASLEHLQQTTAPPPDTVVGSRTAAGDPSHEFASHVEATDTISASPFHVTHDLPLEHELPKDEPPAKRRRSNRRAAPEEQPESVTTSIPAPAQEEDNPFEIGLRPETAKSDFGPVSVQPWDDLDAEDENDPLMVAEYVVEIFGYIKELELQTMPSSTYMNAQPDLEWHMRGILMDWLIEIHSTFRLLPETLFLATNLIDRFLSLRVVSLVKLQLVGITGLLIATKYEEVVPPSIRDILRISDSGYTEQDILSAEKYMLRTLRWDLSYPSPLNWLRRASKADEYDVITRTMAKFLIEISVVDERLLKYTPSILAAAGLWLARLIMGRAEWNANLEYYSGYPESKLIRCANVMINFLLQPITHKALWKKYSMKKYLKCAMYAQKWAEVRWPPDSKRSSDGDESGGPVEVDLAAALPILREQNAALETQAQ</sequence>
<dbReference type="InterPro" id="IPR013763">
    <property type="entry name" value="Cyclin-like_dom"/>
</dbReference>
<dbReference type="InterPro" id="IPR039361">
    <property type="entry name" value="Cyclin"/>
</dbReference>
<evidence type="ECO:0000256" key="4">
    <source>
        <dbReference type="RuleBase" id="RU000383"/>
    </source>
</evidence>
<evidence type="ECO:0000259" key="6">
    <source>
        <dbReference type="SMART" id="SM00385"/>
    </source>
</evidence>
<dbReference type="PANTHER" id="PTHR10177">
    <property type="entry name" value="CYCLINS"/>
    <property type="match status" value="1"/>
</dbReference>
<proteinExistence type="inferred from homology"/>
<feature type="domain" description="Cyclin C-terminal" evidence="7">
    <location>
        <begin position="420"/>
        <end position="534"/>
    </location>
</feature>
<dbReference type="FunFam" id="1.10.472.10:FF:000001">
    <property type="entry name" value="G2/mitotic-specific cyclin"/>
    <property type="match status" value="1"/>
</dbReference>
<dbReference type="CDD" id="cd20512">
    <property type="entry name" value="CYCLIN_CLBs_yeast_rpt2"/>
    <property type="match status" value="1"/>
</dbReference>
<dbReference type="Pfam" id="PF00134">
    <property type="entry name" value="Cyclin_N"/>
    <property type="match status" value="1"/>
</dbReference>
<dbReference type="AlphaFoldDB" id="A0A5N5QRZ2"/>
<feature type="compositionally biased region" description="Basic and acidic residues" evidence="5">
    <location>
        <begin position="206"/>
        <end position="218"/>
    </location>
</feature>
<feature type="region of interest" description="Disordered" evidence="5">
    <location>
        <begin position="1"/>
        <end position="97"/>
    </location>
</feature>
<evidence type="ECO:0000256" key="2">
    <source>
        <dbReference type="ARBA" id="ARBA00023127"/>
    </source>
</evidence>
<dbReference type="Proteomes" id="UP000383932">
    <property type="component" value="Unassembled WGS sequence"/>
</dbReference>
<feature type="domain" description="Cyclin-like" evidence="6">
    <location>
        <begin position="327"/>
        <end position="411"/>
    </location>
</feature>
<keyword evidence="9" id="KW-1185">Reference proteome</keyword>
<dbReference type="OrthoDB" id="5590282at2759"/>
<feature type="region of interest" description="Disordered" evidence="5">
    <location>
        <begin position="158"/>
        <end position="182"/>
    </location>
</feature>